<accession>A0ABY8FV71</accession>
<evidence type="ECO:0000313" key="2">
    <source>
        <dbReference type="Proteomes" id="UP001215827"/>
    </source>
</evidence>
<dbReference type="EMBL" id="CP121106">
    <property type="protein sequence ID" value="WFL78900.1"/>
    <property type="molecule type" value="Genomic_DNA"/>
</dbReference>
<dbReference type="RefSeq" id="WP_278017589.1">
    <property type="nucleotide sequence ID" value="NZ_CP121106.1"/>
</dbReference>
<name>A0ABY8FV71_9SPHN</name>
<protein>
    <submittedName>
        <fullName evidence="1">Uncharacterized protein</fullName>
    </submittedName>
</protein>
<evidence type="ECO:0000313" key="1">
    <source>
        <dbReference type="EMBL" id="WFL78900.1"/>
    </source>
</evidence>
<gene>
    <name evidence="1" type="ORF">P7228_07505</name>
</gene>
<reference evidence="1 2" key="1">
    <citation type="submission" date="2023-03" db="EMBL/GenBank/DDBJ databases">
        <title>Altererythrobacter sp. CAU 1644 isolated from sand.</title>
        <authorList>
            <person name="Kim W."/>
        </authorList>
    </citation>
    <scope>NUCLEOTIDE SEQUENCE [LARGE SCALE GENOMIC DNA]</scope>
    <source>
        <strain evidence="1 2">CAU 1644</strain>
    </source>
</reference>
<proteinExistence type="predicted"/>
<dbReference type="Proteomes" id="UP001215827">
    <property type="component" value="Chromosome"/>
</dbReference>
<organism evidence="1 2">
    <name type="scientific">Altererythrobacter arenosus</name>
    <dbReference type="NCBI Taxonomy" id="3032592"/>
    <lineage>
        <taxon>Bacteria</taxon>
        <taxon>Pseudomonadati</taxon>
        <taxon>Pseudomonadota</taxon>
        <taxon>Alphaproteobacteria</taxon>
        <taxon>Sphingomonadales</taxon>
        <taxon>Erythrobacteraceae</taxon>
        <taxon>Altererythrobacter</taxon>
    </lineage>
</organism>
<keyword evidence="2" id="KW-1185">Reference proteome</keyword>
<sequence>MKRIVPFIIAGLIVLAGALYLLRGVPDDRIPHPQARQTDTLGGYSGRPIPYNEVLLAYRSWFDVKIIVYNDLNDVLSDEEFDALDLEAIKEETGASFVIPNGRRYWVLDKIESYREAPKRKLGNHEFLVPAYVSLSLWELMSREPYIPTRVDRDTIYTYFAGSKVYRLIDPNGKVYTMQSATRAIDKTQTIDQLDSLGGKLDLPEGWQFRVDILDEDLVLASGGRTEVLQDNFQNTYQRNVED</sequence>